<dbReference type="AlphaFoldDB" id="A0A4R9GA99"/>
<keyword evidence="4" id="KW-1185">Reference proteome</keyword>
<dbReference type="Gene3D" id="1.10.645.10">
    <property type="entry name" value="Cytochrome-c3 Hydrogenase, chain B"/>
    <property type="match status" value="1"/>
</dbReference>
<sequence length="473" mass="52365">MKTVTGIFHNKETKHTHRYWLTNDGIEQETLSKASEKSLIEDHTNPIWILRHSLGTDQGPEDYSSIDFEKYLSQDRKHLLERFVTKSGIKDLVYRGINVPVPNSFYSHAVGPIHAGVIEPGHFRFIVKGEEIQNLDIRLGFQKRGLTELMKGLDKDSIAPYGEAISGDSTIAYGIAFSKAFEGAHAISVPQEIDFARAVLLEIERIAIHIGDMGAIAGDVGYYPLQGVCSMQRGIPLGVMEALTGNRFGRGALSPGKVRLKKQISAEFLSDLAGRIASVTKDVASHFERSAEKSTNRERLQVCGTVLQKQVKNLGFVGMVEKCTGLSRDLRKHDPSYKMTPEPLHVDIHHSGQMRGDAWSRFYLRYQELKNSGEWLASAIPMLIEFPKAAAAFAKAKASKPKPGVYFGSAEGWRGPVLIAVQLDSAGSVQEAYVRDPSVMNWHALELAVRGENIGDFPLNNKSFNLSYVGVDL</sequence>
<organism evidence="3 4">
    <name type="scientific">Leptospira fletcheri</name>
    <dbReference type="NCBI Taxonomy" id="2484981"/>
    <lineage>
        <taxon>Bacteria</taxon>
        <taxon>Pseudomonadati</taxon>
        <taxon>Spirochaetota</taxon>
        <taxon>Spirochaetia</taxon>
        <taxon>Leptospirales</taxon>
        <taxon>Leptospiraceae</taxon>
        <taxon>Leptospira</taxon>
    </lineage>
</organism>
<dbReference type="PANTHER" id="PTHR43485:SF1">
    <property type="entry name" value="FORMATE HYDROGENLYASE SUBUNIT 5-RELATED"/>
    <property type="match status" value="1"/>
</dbReference>
<dbReference type="InterPro" id="IPR029014">
    <property type="entry name" value="NiFe-Hase_large"/>
</dbReference>
<dbReference type="SUPFAM" id="SSF56762">
    <property type="entry name" value="HydB/Nqo4-like"/>
    <property type="match status" value="1"/>
</dbReference>
<accession>A0A4R9GA99</accession>
<dbReference type="GO" id="GO:0051287">
    <property type="term" value="F:NAD binding"/>
    <property type="evidence" value="ECO:0007669"/>
    <property type="project" value="InterPro"/>
</dbReference>
<evidence type="ECO:0000259" key="2">
    <source>
        <dbReference type="Pfam" id="PF00346"/>
    </source>
</evidence>
<dbReference type="InterPro" id="IPR001135">
    <property type="entry name" value="NADH_Q_OxRdtase_suD"/>
</dbReference>
<feature type="domain" description="NADH-quinone oxidoreductase subunit D" evidence="2">
    <location>
        <begin position="219"/>
        <end position="385"/>
    </location>
</feature>
<dbReference type="RefSeq" id="WP_135768794.1">
    <property type="nucleotide sequence ID" value="NZ_RQET01000010.1"/>
</dbReference>
<proteinExistence type="predicted"/>
<evidence type="ECO:0000313" key="4">
    <source>
        <dbReference type="Proteomes" id="UP000298458"/>
    </source>
</evidence>
<dbReference type="Proteomes" id="UP000298458">
    <property type="component" value="Unassembled WGS sequence"/>
</dbReference>
<keyword evidence="1" id="KW-0560">Oxidoreductase</keyword>
<dbReference type="InterPro" id="IPR052197">
    <property type="entry name" value="ComplexI_49kDa-like"/>
</dbReference>
<dbReference type="GO" id="GO:0048038">
    <property type="term" value="F:quinone binding"/>
    <property type="evidence" value="ECO:0007669"/>
    <property type="project" value="InterPro"/>
</dbReference>
<gene>
    <name evidence="3" type="ORF">EHO60_13755</name>
</gene>
<name>A0A4R9GA99_9LEPT</name>
<reference evidence="3" key="1">
    <citation type="journal article" date="2019" name="PLoS Negl. Trop. Dis.">
        <title>Revisiting the worldwide diversity of Leptospira species in the environment.</title>
        <authorList>
            <person name="Vincent A.T."/>
            <person name="Schiettekatte O."/>
            <person name="Bourhy P."/>
            <person name="Veyrier F.J."/>
            <person name="Picardeau M."/>
        </authorList>
    </citation>
    <scope>NUCLEOTIDE SEQUENCE [LARGE SCALE GENOMIC DNA]</scope>
    <source>
        <strain evidence="3">SSW15</strain>
    </source>
</reference>
<dbReference type="GO" id="GO:0016651">
    <property type="term" value="F:oxidoreductase activity, acting on NAD(P)H"/>
    <property type="evidence" value="ECO:0007669"/>
    <property type="project" value="InterPro"/>
</dbReference>
<dbReference type="Pfam" id="PF00346">
    <property type="entry name" value="Complex1_49kDa"/>
    <property type="match status" value="1"/>
</dbReference>
<evidence type="ECO:0000256" key="1">
    <source>
        <dbReference type="ARBA" id="ARBA00023002"/>
    </source>
</evidence>
<dbReference type="EMBL" id="RQET01000010">
    <property type="protein sequence ID" value="TGK08648.1"/>
    <property type="molecule type" value="Genomic_DNA"/>
</dbReference>
<evidence type="ECO:0000313" key="3">
    <source>
        <dbReference type="EMBL" id="TGK08648.1"/>
    </source>
</evidence>
<protein>
    <submittedName>
        <fullName evidence="3">Metal (Ni/Fe) hydrogenase large subunit</fullName>
    </submittedName>
</protein>
<dbReference type="PANTHER" id="PTHR43485">
    <property type="entry name" value="HYDROGENASE-4 COMPONENT G"/>
    <property type="match status" value="1"/>
</dbReference>
<comment type="caution">
    <text evidence="3">The sequence shown here is derived from an EMBL/GenBank/DDBJ whole genome shotgun (WGS) entry which is preliminary data.</text>
</comment>
<dbReference type="OrthoDB" id="9801496at2"/>